<dbReference type="AlphaFoldDB" id="A0A2V3YIR8"/>
<dbReference type="SUPFAM" id="SSF55469">
    <property type="entry name" value="FMN-dependent nitroreductase-like"/>
    <property type="match status" value="1"/>
</dbReference>
<evidence type="ECO:0000256" key="6">
    <source>
        <dbReference type="ARBA" id="ARBA00023014"/>
    </source>
</evidence>
<proteinExistence type="predicted"/>
<dbReference type="InterPro" id="IPR029479">
    <property type="entry name" value="Nitroreductase"/>
</dbReference>
<dbReference type="Pfam" id="PF13237">
    <property type="entry name" value="Fer4_10"/>
    <property type="match status" value="1"/>
</dbReference>
<keyword evidence="6" id="KW-0411">Iron-sulfur</keyword>
<dbReference type="GO" id="GO:0046872">
    <property type="term" value="F:metal ion binding"/>
    <property type="evidence" value="ECO:0007669"/>
    <property type="project" value="UniProtKB-KW"/>
</dbReference>
<reference evidence="8 9" key="1">
    <citation type="submission" date="2018-05" db="EMBL/GenBank/DDBJ databases">
        <title>Genomic Encyclopedia of Type Strains, Phase IV (KMG-IV): sequencing the most valuable type-strain genomes for metagenomic binning, comparative biology and taxonomic classification.</title>
        <authorList>
            <person name="Goeker M."/>
        </authorList>
    </citation>
    <scope>NUCLEOTIDE SEQUENCE [LARGE SCALE GENOMIC DNA]</scope>
    <source>
        <strain evidence="8 9">DSM 24995</strain>
    </source>
</reference>
<evidence type="ECO:0000313" key="8">
    <source>
        <dbReference type="EMBL" id="PXX53178.1"/>
    </source>
</evidence>
<keyword evidence="9" id="KW-1185">Reference proteome</keyword>
<evidence type="ECO:0000256" key="4">
    <source>
        <dbReference type="ARBA" id="ARBA00023002"/>
    </source>
</evidence>
<comment type="caution">
    <text evidence="8">The sequence shown here is derived from an EMBL/GenBank/DDBJ whole genome shotgun (WGS) entry which is preliminary data.</text>
</comment>
<dbReference type="GO" id="GO:0016491">
    <property type="term" value="F:oxidoreductase activity"/>
    <property type="evidence" value="ECO:0007669"/>
    <property type="project" value="UniProtKB-KW"/>
</dbReference>
<evidence type="ECO:0000256" key="5">
    <source>
        <dbReference type="ARBA" id="ARBA00023004"/>
    </source>
</evidence>
<dbReference type="InterPro" id="IPR000415">
    <property type="entry name" value="Nitroreductase-like"/>
</dbReference>
<dbReference type="InterPro" id="IPR017896">
    <property type="entry name" value="4Fe4S_Fe-S-bd"/>
</dbReference>
<organism evidence="8 9">
    <name type="scientific">Hungatella effluvii</name>
    <dbReference type="NCBI Taxonomy" id="1096246"/>
    <lineage>
        <taxon>Bacteria</taxon>
        <taxon>Bacillati</taxon>
        <taxon>Bacillota</taxon>
        <taxon>Clostridia</taxon>
        <taxon>Lachnospirales</taxon>
        <taxon>Lachnospiraceae</taxon>
        <taxon>Hungatella</taxon>
    </lineage>
</organism>
<dbReference type="PROSITE" id="PS00198">
    <property type="entry name" value="4FE4S_FER_1"/>
    <property type="match status" value="2"/>
</dbReference>
<feature type="domain" description="4Fe-4S ferredoxin-type" evidence="7">
    <location>
        <begin position="3"/>
        <end position="32"/>
    </location>
</feature>
<dbReference type="Gene3D" id="3.30.70.20">
    <property type="match status" value="1"/>
</dbReference>
<dbReference type="Gene3D" id="3.40.109.10">
    <property type="entry name" value="NADH Oxidase"/>
    <property type="match status" value="1"/>
</dbReference>
<protein>
    <submittedName>
        <fullName evidence="8">Nitroreductase</fullName>
    </submittedName>
</protein>
<dbReference type="EMBL" id="QJKD01000006">
    <property type="protein sequence ID" value="PXX53178.1"/>
    <property type="molecule type" value="Genomic_DNA"/>
</dbReference>
<evidence type="ECO:0000256" key="3">
    <source>
        <dbReference type="ARBA" id="ARBA00022723"/>
    </source>
</evidence>
<dbReference type="PROSITE" id="PS51379">
    <property type="entry name" value="4FE4S_FER_2"/>
    <property type="match status" value="2"/>
</dbReference>
<dbReference type="Pfam" id="PF00881">
    <property type="entry name" value="Nitroreductase"/>
    <property type="match status" value="1"/>
</dbReference>
<dbReference type="GO" id="GO:0051536">
    <property type="term" value="F:iron-sulfur cluster binding"/>
    <property type="evidence" value="ECO:0007669"/>
    <property type="project" value="UniProtKB-KW"/>
</dbReference>
<dbReference type="InterPro" id="IPR017900">
    <property type="entry name" value="4Fe4S_Fe_S_CS"/>
</dbReference>
<sequence>MNNAVIIDQERCIGCGLCVRDCPGNAIVLNEKKAAAKWPCITCGHCVAVCPSEAVSIPEYDMAGVEAYQKDSFTVSPENFLHAVKFRRSIRSYKDALISREVLEQIIEAGRYTATAKNAQACTFVAVQTRLPEFKELFWSEFPYILEILRETKPDYVRAFTRFYEKWKNDPKDDTFFFNAPCLLITAADNPLDGGLAAANMENMAVAEGAGALYSGYLQRTVSVSPKLMEWLGLEGRTLACCMLLGYPAVKYQRTAPRKTGDIRFL</sequence>
<evidence type="ECO:0000259" key="7">
    <source>
        <dbReference type="PROSITE" id="PS51379"/>
    </source>
</evidence>
<evidence type="ECO:0000256" key="1">
    <source>
        <dbReference type="ARBA" id="ARBA00022630"/>
    </source>
</evidence>
<keyword evidence="4" id="KW-0560">Oxidoreductase</keyword>
<accession>A0A2V3YIR8</accession>
<dbReference type="InterPro" id="IPR050627">
    <property type="entry name" value="Nitroreductase/BluB"/>
</dbReference>
<feature type="domain" description="4Fe-4S ferredoxin-type" evidence="7">
    <location>
        <begin position="40"/>
        <end position="60"/>
    </location>
</feature>
<name>A0A2V3YIR8_9FIRM</name>
<evidence type="ECO:0000313" key="9">
    <source>
        <dbReference type="Proteomes" id="UP000248057"/>
    </source>
</evidence>
<dbReference type="PANTHER" id="PTHR23026:SF90">
    <property type="entry name" value="IODOTYROSINE DEIODINASE 1"/>
    <property type="match status" value="1"/>
</dbReference>
<dbReference type="SUPFAM" id="SSF54862">
    <property type="entry name" value="4Fe-4S ferredoxins"/>
    <property type="match status" value="1"/>
</dbReference>
<gene>
    <name evidence="8" type="ORF">DFR60_106298</name>
</gene>
<dbReference type="Proteomes" id="UP000248057">
    <property type="component" value="Unassembled WGS sequence"/>
</dbReference>
<keyword evidence="1" id="KW-0285">Flavoprotein</keyword>
<keyword evidence="2" id="KW-0288">FMN</keyword>
<keyword evidence="5" id="KW-0408">Iron</keyword>
<keyword evidence="3" id="KW-0479">Metal-binding</keyword>
<evidence type="ECO:0000256" key="2">
    <source>
        <dbReference type="ARBA" id="ARBA00022643"/>
    </source>
</evidence>
<dbReference type="PANTHER" id="PTHR23026">
    <property type="entry name" value="NADPH NITROREDUCTASE"/>
    <property type="match status" value="1"/>
</dbReference>